<dbReference type="GO" id="GO:0019290">
    <property type="term" value="P:siderophore biosynthetic process"/>
    <property type="evidence" value="ECO:0007669"/>
    <property type="project" value="InterPro"/>
</dbReference>
<comment type="similarity">
    <text evidence="1">Belongs to the lysine N-acyltransferase MbtK family.</text>
</comment>
<dbReference type="InterPro" id="IPR019432">
    <property type="entry name" value="Acyltransferase_MbtK/IucB-like"/>
</dbReference>
<feature type="region of interest" description="Disordered" evidence="2">
    <location>
        <begin position="334"/>
        <end position="365"/>
    </location>
</feature>
<dbReference type="EMBL" id="ML986492">
    <property type="protein sequence ID" value="KAF2276627.1"/>
    <property type="molecule type" value="Genomic_DNA"/>
</dbReference>
<dbReference type="Pfam" id="PF13523">
    <property type="entry name" value="Acetyltransf_8"/>
    <property type="match status" value="1"/>
</dbReference>
<gene>
    <name evidence="4" type="ORF">EI97DRAFT_432873</name>
</gene>
<sequence length="530" mass="60701">MATTSMVRLPNGQNLVVTPVFGGLFFKSHEVTGAHSPFPAGWTIVLHSIGEFDDHGEVAHEEKDKDALPETEERRRRIHPYRHPTRENDHLFISSISYPNSQEYGPAYSPTRHIAMMLWATLYWYFHQPEPDLHITNDTTKHTPPSGRPQGEWRININREGIFQGKVILPKLERMGLISSEESFVGENLEGKEGWTEMFVSRRSFWQLDPRIYLSTLPSTLHGGHSPFQTGSPYNSRPSSPHPGHEREPPKEHQSGLWSPTAPGPFHSGSHLPTYYPPPPPQYTLTNTVRHPIRPKPPRQGEVFYTRYIPSFGQYISFRVASLSKTPVRHLGPVSLTHTPHHGPSPLSVSDSDSHVPTPSTPNPGMTDTEYLHKWMNTSRVAYFWGESGPLSHQESFLRRVLTSRHSFPVIASWDDKPFGYFEIYWVKEDPVARFLPHVGDYDRGFHCLVGEQEFRGAARVKVWLAALVHYLWLADIRTETVVLEPRVDNERLTQYCLDAGFYRERIVDMPHKRANILKIQRSTWEGPAL</sequence>
<feature type="compositionally biased region" description="Polar residues" evidence="2">
    <location>
        <begin position="227"/>
        <end position="239"/>
    </location>
</feature>
<feature type="region of interest" description="Disordered" evidence="2">
    <location>
        <begin position="223"/>
        <end position="299"/>
    </location>
</feature>
<evidence type="ECO:0000313" key="4">
    <source>
        <dbReference type="EMBL" id="KAF2276627.1"/>
    </source>
</evidence>
<organism evidence="4 5">
    <name type="scientific">Westerdykella ornata</name>
    <dbReference type="NCBI Taxonomy" id="318751"/>
    <lineage>
        <taxon>Eukaryota</taxon>
        <taxon>Fungi</taxon>
        <taxon>Dikarya</taxon>
        <taxon>Ascomycota</taxon>
        <taxon>Pezizomycotina</taxon>
        <taxon>Dothideomycetes</taxon>
        <taxon>Pleosporomycetidae</taxon>
        <taxon>Pleosporales</taxon>
        <taxon>Sporormiaceae</taxon>
        <taxon>Westerdykella</taxon>
    </lineage>
</organism>
<dbReference type="Gene3D" id="3.40.630.30">
    <property type="match status" value="1"/>
</dbReference>
<dbReference type="AlphaFoldDB" id="A0A6A6JJG0"/>
<keyword evidence="5" id="KW-1185">Reference proteome</keyword>
<evidence type="ECO:0000313" key="5">
    <source>
        <dbReference type="Proteomes" id="UP000800097"/>
    </source>
</evidence>
<name>A0A6A6JJG0_WESOR</name>
<dbReference type="GO" id="GO:0016410">
    <property type="term" value="F:N-acyltransferase activity"/>
    <property type="evidence" value="ECO:0007669"/>
    <property type="project" value="TreeGrafter"/>
</dbReference>
<dbReference type="InterPro" id="IPR016181">
    <property type="entry name" value="Acyl_CoA_acyltransferase"/>
</dbReference>
<feature type="compositionally biased region" description="Basic and acidic residues" evidence="2">
    <location>
        <begin position="243"/>
        <end position="254"/>
    </location>
</feature>
<dbReference type="PANTHER" id="PTHR31438">
    <property type="entry name" value="LYSINE N-ACYLTRANSFERASE C17G9.06C-RELATED"/>
    <property type="match status" value="1"/>
</dbReference>
<dbReference type="SUPFAM" id="SSF55729">
    <property type="entry name" value="Acyl-CoA N-acyltransferases (Nat)"/>
    <property type="match status" value="1"/>
</dbReference>
<protein>
    <submittedName>
        <fullName evidence="4">Aerobactin siderophore biosynthesis protein iucB</fullName>
    </submittedName>
</protein>
<dbReference type="Proteomes" id="UP000800097">
    <property type="component" value="Unassembled WGS sequence"/>
</dbReference>
<proteinExistence type="inferred from homology"/>
<evidence type="ECO:0000256" key="1">
    <source>
        <dbReference type="ARBA" id="ARBA00009893"/>
    </source>
</evidence>
<feature type="domain" description="Acyltransferase MbtK/IucB-like conserved" evidence="3">
    <location>
        <begin position="358"/>
        <end position="408"/>
    </location>
</feature>
<dbReference type="OrthoDB" id="448427at2759"/>
<evidence type="ECO:0000256" key="2">
    <source>
        <dbReference type="SAM" id="MobiDB-lite"/>
    </source>
</evidence>
<dbReference type="RefSeq" id="XP_033654166.1">
    <property type="nucleotide sequence ID" value="XM_033798258.1"/>
</dbReference>
<reference evidence="4" key="1">
    <citation type="journal article" date="2020" name="Stud. Mycol.">
        <title>101 Dothideomycetes genomes: a test case for predicting lifestyles and emergence of pathogens.</title>
        <authorList>
            <person name="Haridas S."/>
            <person name="Albert R."/>
            <person name="Binder M."/>
            <person name="Bloem J."/>
            <person name="Labutti K."/>
            <person name="Salamov A."/>
            <person name="Andreopoulos B."/>
            <person name="Baker S."/>
            <person name="Barry K."/>
            <person name="Bills G."/>
            <person name="Bluhm B."/>
            <person name="Cannon C."/>
            <person name="Castanera R."/>
            <person name="Culley D."/>
            <person name="Daum C."/>
            <person name="Ezra D."/>
            <person name="Gonzalez J."/>
            <person name="Henrissat B."/>
            <person name="Kuo A."/>
            <person name="Liang C."/>
            <person name="Lipzen A."/>
            <person name="Lutzoni F."/>
            <person name="Magnuson J."/>
            <person name="Mondo S."/>
            <person name="Nolan M."/>
            <person name="Ohm R."/>
            <person name="Pangilinan J."/>
            <person name="Park H.-J."/>
            <person name="Ramirez L."/>
            <person name="Alfaro M."/>
            <person name="Sun H."/>
            <person name="Tritt A."/>
            <person name="Yoshinaga Y."/>
            <person name="Zwiers L.-H."/>
            <person name="Turgeon B."/>
            <person name="Goodwin S."/>
            <person name="Spatafora J."/>
            <person name="Crous P."/>
            <person name="Grigoriev I."/>
        </authorList>
    </citation>
    <scope>NUCLEOTIDE SEQUENCE</scope>
    <source>
        <strain evidence="4">CBS 379.55</strain>
    </source>
</reference>
<feature type="region of interest" description="Disordered" evidence="2">
    <location>
        <begin position="58"/>
        <end position="83"/>
    </location>
</feature>
<dbReference type="PANTHER" id="PTHR31438:SF1">
    <property type="entry name" value="LYSINE N-ACYLTRANSFERASE C17G9.06C-RELATED"/>
    <property type="match status" value="1"/>
</dbReference>
<dbReference type="GeneID" id="54551433"/>
<feature type="compositionally biased region" description="Polar residues" evidence="2">
    <location>
        <begin position="347"/>
        <end position="365"/>
    </location>
</feature>
<dbReference type="SMART" id="SM01006">
    <property type="entry name" value="AlcB"/>
    <property type="match status" value="1"/>
</dbReference>
<feature type="compositionally biased region" description="Basic and acidic residues" evidence="2">
    <location>
        <begin position="58"/>
        <end position="75"/>
    </location>
</feature>
<evidence type="ECO:0000259" key="3">
    <source>
        <dbReference type="SMART" id="SM01006"/>
    </source>
</evidence>
<accession>A0A6A6JJG0</accession>